<reference evidence="21" key="1">
    <citation type="submission" date="2021-04" db="EMBL/GenBank/DDBJ databases">
        <authorList>
            <consortium name="Wellcome Sanger Institute Data Sharing"/>
        </authorList>
    </citation>
    <scope>NUCLEOTIDE SEQUENCE [LARGE SCALE GENOMIC DNA]</scope>
</reference>
<evidence type="ECO:0000256" key="2">
    <source>
        <dbReference type="ARBA" id="ARBA00007440"/>
    </source>
</evidence>
<dbReference type="PANTHER" id="PTHR15467">
    <property type="entry name" value="ZINC-FINGERS AND HOMEOBOXES RELATED"/>
    <property type="match status" value="1"/>
</dbReference>
<keyword evidence="16 17" id="KW-0539">Nucleus</keyword>
<evidence type="ECO:0000256" key="9">
    <source>
        <dbReference type="ARBA" id="ARBA00022782"/>
    </source>
</evidence>
<keyword evidence="13 17" id="KW-0238">DNA-binding</keyword>
<feature type="domain" description="Homeobox" evidence="20">
    <location>
        <begin position="566"/>
        <end position="616"/>
    </location>
</feature>
<evidence type="ECO:0000256" key="13">
    <source>
        <dbReference type="ARBA" id="ARBA00023125"/>
    </source>
</evidence>
<dbReference type="Proteomes" id="UP000265040">
    <property type="component" value="Chromosome 16"/>
</dbReference>
<dbReference type="InterPro" id="IPR001356">
    <property type="entry name" value="HD"/>
</dbReference>
<evidence type="ECO:0000256" key="14">
    <source>
        <dbReference type="ARBA" id="ARBA00023155"/>
    </source>
</evidence>
<keyword evidence="7" id="KW-0677">Repeat</keyword>
<evidence type="ECO:0000256" key="15">
    <source>
        <dbReference type="ARBA" id="ARBA00023163"/>
    </source>
</evidence>
<dbReference type="GO" id="GO:0000981">
    <property type="term" value="F:DNA-binding transcription factor activity, RNA polymerase II-specific"/>
    <property type="evidence" value="ECO:0007669"/>
    <property type="project" value="TreeGrafter"/>
</dbReference>
<reference evidence="21" key="3">
    <citation type="submission" date="2025-09" db="UniProtKB">
        <authorList>
            <consortium name="Ensembl"/>
        </authorList>
    </citation>
    <scope>IDENTIFICATION</scope>
</reference>
<dbReference type="CDD" id="cd00086">
    <property type="entry name" value="homeodomain"/>
    <property type="match status" value="3"/>
</dbReference>
<dbReference type="GO" id="GO:0005634">
    <property type="term" value="C:nucleus"/>
    <property type="evidence" value="ECO:0007669"/>
    <property type="project" value="UniProtKB-SubCell"/>
</dbReference>
<dbReference type="STRING" id="64144.ENSATEP00000035634"/>
<feature type="compositionally biased region" description="Acidic residues" evidence="19">
    <location>
        <begin position="43"/>
        <end position="57"/>
    </location>
</feature>
<accession>A0A3Q1JWB5</accession>
<dbReference type="AlphaFoldDB" id="A0A3Q1JWB5"/>
<feature type="region of interest" description="Disordered" evidence="19">
    <location>
        <begin position="640"/>
        <end position="709"/>
    </location>
</feature>
<keyword evidence="9" id="KW-0221">Differentiation</keyword>
<evidence type="ECO:0000256" key="18">
    <source>
        <dbReference type="RuleBase" id="RU000682"/>
    </source>
</evidence>
<keyword evidence="10" id="KW-0862">Zinc</keyword>
<feature type="domain" description="Homeobox" evidence="20">
    <location>
        <begin position="711"/>
        <end position="762"/>
    </location>
</feature>
<name>A0A3Q1JWB5_ANATE</name>
<dbReference type="SUPFAM" id="SSF46689">
    <property type="entry name" value="Homeodomain-like"/>
    <property type="match status" value="4"/>
</dbReference>
<dbReference type="InterPro" id="IPR041057">
    <property type="entry name" value="ZHX_Znf_C2H2"/>
</dbReference>
<dbReference type="SMART" id="SM00355">
    <property type="entry name" value="ZnF_C2H2"/>
    <property type="match status" value="2"/>
</dbReference>
<evidence type="ECO:0000256" key="7">
    <source>
        <dbReference type="ARBA" id="ARBA00022737"/>
    </source>
</evidence>
<evidence type="ECO:0000256" key="10">
    <source>
        <dbReference type="ARBA" id="ARBA00022833"/>
    </source>
</evidence>
<dbReference type="Pfam" id="PF00046">
    <property type="entry name" value="Homeodomain"/>
    <property type="match status" value="2"/>
</dbReference>
<feature type="DNA-binding region" description="Homeobox" evidence="17">
    <location>
        <begin position="479"/>
        <end position="528"/>
    </location>
</feature>
<dbReference type="InterPro" id="IPR009057">
    <property type="entry name" value="Homeodomain-like_sf"/>
</dbReference>
<feature type="region of interest" description="Disordered" evidence="19">
    <location>
        <begin position="1"/>
        <end position="90"/>
    </location>
</feature>
<feature type="DNA-binding region" description="Homeobox" evidence="17">
    <location>
        <begin position="294"/>
        <end position="336"/>
    </location>
</feature>
<dbReference type="GO" id="GO:0030154">
    <property type="term" value="P:cell differentiation"/>
    <property type="evidence" value="ECO:0007669"/>
    <property type="project" value="UniProtKB-KW"/>
</dbReference>
<evidence type="ECO:0000256" key="3">
    <source>
        <dbReference type="ARBA" id="ARBA00022491"/>
    </source>
</evidence>
<feature type="DNA-binding region" description="Homeobox" evidence="17">
    <location>
        <begin position="713"/>
        <end position="763"/>
    </location>
</feature>
<keyword evidence="12" id="KW-0805">Transcription regulation</keyword>
<proteinExistence type="inferred from homology"/>
<dbReference type="OMA" id="ENHMEGT"/>
<evidence type="ECO:0000256" key="8">
    <source>
        <dbReference type="ARBA" id="ARBA00022771"/>
    </source>
</evidence>
<dbReference type="PANTHER" id="PTHR15467:SF5">
    <property type="entry name" value="ZINC FINGERS AND HOMEOBOXES PROTEIN 2"/>
    <property type="match status" value="1"/>
</dbReference>
<keyword evidence="22" id="KW-1185">Reference proteome</keyword>
<protein>
    <recommendedName>
        <fullName evidence="20">Homeobox domain-containing protein</fullName>
    </recommendedName>
</protein>
<keyword evidence="3" id="KW-0678">Repressor</keyword>
<dbReference type="GO" id="GO:0003677">
    <property type="term" value="F:DNA binding"/>
    <property type="evidence" value="ECO:0007669"/>
    <property type="project" value="UniProtKB-UniRule"/>
</dbReference>
<evidence type="ECO:0000256" key="6">
    <source>
        <dbReference type="ARBA" id="ARBA00022723"/>
    </source>
</evidence>
<keyword evidence="15" id="KW-0804">Transcription</keyword>
<feature type="compositionally biased region" description="Acidic residues" evidence="19">
    <location>
        <begin position="21"/>
        <end position="31"/>
    </location>
</feature>
<evidence type="ECO:0000256" key="19">
    <source>
        <dbReference type="SAM" id="MobiDB-lite"/>
    </source>
</evidence>
<evidence type="ECO:0000256" key="1">
    <source>
        <dbReference type="ARBA" id="ARBA00004123"/>
    </source>
</evidence>
<keyword evidence="4" id="KW-1017">Isopeptide bond</keyword>
<feature type="DNA-binding region" description="Homeobox" evidence="17">
    <location>
        <begin position="568"/>
        <end position="617"/>
    </location>
</feature>
<dbReference type="Pfam" id="PF18387">
    <property type="entry name" value="zf_C2H2_ZHX"/>
    <property type="match status" value="1"/>
</dbReference>
<reference evidence="21" key="2">
    <citation type="submission" date="2025-08" db="UniProtKB">
        <authorList>
            <consortium name="Ensembl"/>
        </authorList>
    </citation>
    <scope>IDENTIFICATION</scope>
</reference>
<keyword evidence="5" id="KW-0597">Phosphoprotein</keyword>
<feature type="domain" description="Homeobox" evidence="20">
    <location>
        <begin position="477"/>
        <end position="527"/>
    </location>
</feature>
<dbReference type="FunFam" id="1.10.10.60:FF:000311">
    <property type="entry name" value="Zinc fingers and homeoboxes 2a"/>
    <property type="match status" value="1"/>
</dbReference>
<dbReference type="FunFam" id="3.30.160.60:FF:000296">
    <property type="entry name" value="Zinc fingers and homeoboxes protein 1"/>
    <property type="match status" value="1"/>
</dbReference>
<dbReference type="OrthoDB" id="6159439at2759"/>
<keyword evidence="14 17" id="KW-0371">Homeobox</keyword>
<dbReference type="GeneTree" id="ENSGT00950000182893"/>
<dbReference type="SMART" id="SM00389">
    <property type="entry name" value="HOX"/>
    <property type="match status" value="4"/>
</dbReference>
<dbReference type="Gene3D" id="1.10.10.60">
    <property type="entry name" value="Homeodomain-like"/>
    <property type="match status" value="4"/>
</dbReference>
<dbReference type="InterPro" id="IPR013087">
    <property type="entry name" value="Znf_C2H2_type"/>
</dbReference>
<evidence type="ECO:0000256" key="12">
    <source>
        <dbReference type="ARBA" id="ARBA00023015"/>
    </source>
</evidence>
<sequence>MSSRRKASTPCMIRPEQTMVELDDEAEESQDMETTTDNHTEEGSMETDLSTEVEQSTDLDQIGKASNPPTAPDKETAEPPDLSKPQRRQQGGYECKYCPFSTQNLNTFKEHVDANHPNVILNPLYLCAVCNFNTKKFDTLTEHNERCHPGESNFKFKRIKMNNQTILEQTIEGCSNNAVIYNTSSTISGKGDELSALPLSKPTTVKIGKPKIMSSDNKRTDSQLGKLTKKPITAVNVNGTVIIPDSTLLKADGLSHIMPSLQRPLNYTQVPKIAVPLNTTKYNPSLDDNLTLISSFNKFPYPTQAELSWLTAASKHPEEQIKVWFTTQRLKQGISWSPEEVEEARKKMFNGTISSVPQTFTVVAPQLNSSSTNPSAASKPLPLPPAASMLQPLPCQLVGQTSLVLTPVANGSTVTCAPLALTVANQVAQSLKRPLASPAIATESKRPSIIQTISAPMATSKLASPKVLSFTVDPNKTAEQLSVLRSSYTQCPFPEEDEIYRLIETTGLSRGEIKKWFSEQRLLNLKGVPPPPVLVKAEVTPAPKDAPVRKAVPSQFPLLERVKGKSSEQLKALEERFQKSSSPTEAELDQLAQETRLSKTEVDCWFSERRALRDNMEKALLTMTSKNTEDRPRALLNGASHREQDGKSLRSSPHPPILSSSSSSSSPPVLAASSPHPPTLSSSTSPPILTSSSSSSPHPPILSASTSPAPITSRSLTLLREMFSRTQWPSPDEYSQLEAQTSLGRTDIVRWFKDHRSALKNGETLDWMEGFQNQNLVEQQNRQEQSGSEKNQSVSLEVTAVKMEEVGENTAATEHFKLSDQDKVQWLNDRLAHSVADLSRTRPDQTSSNTADKGRWVKVTVAVGEESEGAVDRQRLATDSDVLTSQVTG</sequence>
<evidence type="ECO:0000256" key="16">
    <source>
        <dbReference type="ARBA" id="ARBA00023242"/>
    </source>
</evidence>
<dbReference type="InterPro" id="IPR036236">
    <property type="entry name" value="Znf_C2H2_sf"/>
</dbReference>
<evidence type="ECO:0000313" key="22">
    <source>
        <dbReference type="Proteomes" id="UP000265040"/>
    </source>
</evidence>
<dbReference type="Gene3D" id="3.30.160.60">
    <property type="entry name" value="Classic Zinc Finger"/>
    <property type="match status" value="1"/>
</dbReference>
<evidence type="ECO:0000256" key="5">
    <source>
        <dbReference type="ARBA" id="ARBA00022553"/>
    </source>
</evidence>
<comment type="subcellular location">
    <subcellularLocation>
        <location evidence="1 17 18">Nucleus</location>
    </subcellularLocation>
</comment>
<evidence type="ECO:0000259" key="20">
    <source>
        <dbReference type="PROSITE" id="PS50071"/>
    </source>
</evidence>
<keyword evidence="6" id="KW-0479">Metal-binding</keyword>
<evidence type="ECO:0000256" key="4">
    <source>
        <dbReference type="ARBA" id="ARBA00022499"/>
    </source>
</evidence>
<evidence type="ECO:0000256" key="17">
    <source>
        <dbReference type="PROSITE-ProRule" id="PRU00108"/>
    </source>
</evidence>
<dbReference type="Ensembl" id="ENSATET00000036147.3">
    <property type="protein sequence ID" value="ENSATEP00000035634.1"/>
    <property type="gene ID" value="ENSATEG00000031154.1"/>
</dbReference>
<dbReference type="SUPFAM" id="SSF57667">
    <property type="entry name" value="beta-beta-alpha zinc fingers"/>
    <property type="match status" value="2"/>
</dbReference>
<dbReference type="FunFam" id="1.10.10.60:FF:000062">
    <property type="entry name" value="zinc fingers and homeoboxes protein 3"/>
    <property type="match status" value="1"/>
</dbReference>
<feature type="compositionally biased region" description="Low complexity" evidence="19">
    <location>
        <begin position="657"/>
        <end position="705"/>
    </location>
</feature>
<feature type="domain" description="Homeobox" evidence="20">
    <location>
        <begin position="292"/>
        <end position="335"/>
    </location>
</feature>
<keyword evidence="11" id="KW-0832">Ubl conjugation</keyword>
<evidence type="ECO:0000256" key="11">
    <source>
        <dbReference type="ARBA" id="ARBA00022843"/>
    </source>
</evidence>
<comment type="similarity">
    <text evidence="2">Belongs to the ZHX family.</text>
</comment>
<dbReference type="GO" id="GO:0008270">
    <property type="term" value="F:zinc ion binding"/>
    <property type="evidence" value="ECO:0007669"/>
    <property type="project" value="UniProtKB-KW"/>
</dbReference>
<evidence type="ECO:0000313" key="21">
    <source>
        <dbReference type="Ensembl" id="ENSATEP00000035634.1"/>
    </source>
</evidence>
<dbReference type="PROSITE" id="PS50071">
    <property type="entry name" value="HOMEOBOX_2"/>
    <property type="match status" value="4"/>
</dbReference>
<organism evidence="21 22">
    <name type="scientific">Anabas testudineus</name>
    <name type="common">Climbing perch</name>
    <name type="synonym">Anthias testudineus</name>
    <dbReference type="NCBI Taxonomy" id="64144"/>
    <lineage>
        <taxon>Eukaryota</taxon>
        <taxon>Metazoa</taxon>
        <taxon>Chordata</taxon>
        <taxon>Craniata</taxon>
        <taxon>Vertebrata</taxon>
        <taxon>Euteleostomi</taxon>
        <taxon>Actinopterygii</taxon>
        <taxon>Neopterygii</taxon>
        <taxon>Teleostei</taxon>
        <taxon>Neoteleostei</taxon>
        <taxon>Acanthomorphata</taxon>
        <taxon>Anabantaria</taxon>
        <taxon>Anabantiformes</taxon>
        <taxon>Anabantoidei</taxon>
        <taxon>Anabantidae</taxon>
        <taxon>Anabas</taxon>
    </lineage>
</organism>
<keyword evidence="8" id="KW-0863">Zinc-finger</keyword>